<evidence type="ECO:0000256" key="1">
    <source>
        <dbReference type="SAM" id="MobiDB-lite"/>
    </source>
</evidence>
<evidence type="ECO:0000313" key="3">
    <source>
        <dbReference type="EMBL" id="KAL0821886.1"/>
    </source>
</evidence>
<dbReference type="PROSITE" id="PS51457">
    <property type="entry name" value="BEN"/>
    <property type="match status" value="1"/>
</dbReference>
<dbReference type="AlphaFoldDB" id="A0ABD0SQI1"/>
<dbReference type="Gene3D" id="1.10.10.2590">
    <property type="entry name" value="BEN domain"/>
    <property type="match status" value="1"/>
</dbReference>
<gene>
    <name evidence="3" type="ORF">ABMA28_005286</name>
</gene>
<proteinExistence type="predicted"/>
<evidence type="ECO:0000313" key="4">
    <source>
        <dbReference type="Proteomes" id="UP001549921"/>
    </source>
</evidence>
<protein>
    <recommendedName>
        <fullName evidence="2">BEN domain-containing protein</fullName>
    </recommendedName>
</protein>
<evidence type="ECO:0000259" key="2">
    <source>
        <dbReference type="PROSITE" id="PS51457"/>
    </source>
</evidence>
<organism evidence="3 4">
    <name type="scientific">Loxostege sticticalis</name>
    <name type="common">Beet webworm moth</name>
    <dbReference type="NCBI Taxonomy" id="481309"/>
    <lineage>
        <taxon>Eukaryota</taxon>
        <taxon>Metazoa</taxon>
        <taxon>Ecdysozoa</taxon>
        <taxon>Arthropoda</taxon>
        <taxon>Hexapoda</taxon>
        <taxon>Insecta</taxon>
        <taxon>Pterygota</taxon>
        <taxon>Neoptera</taxon>
        <taxon>Endopterygota</taxon>
        <taxon>Lepidoptera</taxon>
        <taxon>Glossata</taxon>
        <taxon>Ditrysia</taxon>
        <taxon>Pyraloidea</taxon>
        <taxon>Crambidae</taxon>
        <taxon>Pyraustinae</taxon>
        <taxon>Loxostege</taxon>
    </lineage>
</organism>
<sequence length="135" mass="15492">MMNCNKIFTLFPQVPAYLLKTINWNVFKIATRTLRSVFGTRVLDTHNLTGKVSPAFPDRMPKAKLGEALVNGIVQTVAERCNLTDNIVHTYITIKCTDAGKWLRKQLEKRMQQNKVEEAKKRKAEDTKQQSKLKT</sequence>
<accession>A0ABD0SQI1</accession>
<comment type="caution">
    <text evidence="3">The sequence shown here is derived from an EMBL/GenBank/DDBJ whole genome shotgun (WGS) entry which is preliminary data.</text>
</comment>
<dbReference type="InterPro" id="IPR018379">
    <property type="entry name" value="BEN_domain"/>
</dbReference>
<reference evidence="3 4" key="1">
    <citation type="submission" date="2024-06" db="EMBL/GenBank/DDBJ databases">
        <title>A chromosome-level genome assembly of beet webworm, Loxostege sticticalis.</title>
        <authorList>
            <person name="Zhang Y."/>
        </authorList>
    </citation>
    <scope>NUCLEOTIDE SEQUENCE [LARGE SCALE GENOMIC DNA]</scope>
    <source>
        <strain evidence="3">AQ028</strain>
        <tissue evidence="3">Male pupae</tissue>
    </source>
</reference>
<name>A0ABD0SQI1_LOXSC</name>
<dbReference type="EMBL" id="JBEDNZ010000017">
    <property type="protein sequence ID" value="KAL0821886.1"/>
    <property type="molecule type" value="Genomic_DNA"/>
</dbReference>
<feature type="domain" description="BEN" evidence="2">
    <location>
        <begin position="4"/>
        <end position="103"/>
    </location>
</feature>
<dbReference type="Pfam" id="PF10523">
    <property type="entry name" value="BEN"/>
    <property type="match status" value="1"/>
</dbReference>
<feature type="compositionally biased region" description="Basic and acidic residues" evidence="1">
    <location>
        <begin position="111"/>
        <end position="129"/>
    </location>
</feature>
<feature type="region of interest" description="Disordered" evidence="1">
    <location>
        <begin position="111"/>
        <end position="135"/>
    </location>
</feature>
<dbReference type="Proteomes" id="UP001549921">
    <property type="component" value="Unassembled WGS sequence"/>
</dbReference>